<comment type="caution">
    <text evidence="4">The sequence shown here is derived from an EMBL/GenBank/DDBJ whole genome shotgun (WGS) entry which is preliminary data.</text>
</comment>
<proteinExistence type="predicted"/>
<keyword evidence="1 2" id="KW-0597">Phosphoprotein</keyword>
<dbReference type="InterPro" id="IPR011006">
    <property type="entry name" value="CheY-like_superfamily"/>
</dbReference>
<dbReference type="PANTHER" id="PTHR44591:SF3">
    <property type="entry name" value="RESPONSE REGULATORY DOMAIN-CONTAINING PROTEIN"/>
    <property type="match status" value="1"/>
</dbReference>
<sequence>MKLEVIIIDDDKILRKVLKRIVQICNLAKEALEFENGEEALAYFNRENDDSKKTMIFLDINMPIMNGWEFLQGMKKQNLLQNKEIYLLTSSIDKLEHSRAEKDPSIKDILIKPLTIEKFKQLMV</sequence>
<dbReference type="Pfam" id="PF00072">
    <property type="entry name" value="Response_reg"/>
    <property type="match status" value="1"/>
</dbReference>
<dbReference type="SUPFAM" id="SSF52172">
    <property type="entry name" value="CheY-like"/>
    <property type="match status" value="1"/>
</dbReference>
<feature type="modified residue" description="4-aspartylphosphate" evidence="2">
    <location>
        <position position="59"/>
    </location>
</feature>
<dbReference type="SMART" id="SM00448">
    <property type="entry name" value="REC"/>
    <property type="match status" value="1"/>
</dbReference>
<dbReference type="PROSITE" id="PS50110">
    <property type="entry name" value="RESPONSE_REGULATORY"/>
    <property type="match status" value="1"/>
</dbReference>
<dbReference type="PANTHER" id="PTHR44591">
    <property type="entry name" value="STRESS RESPONSE REGULATOR PROTEIN 1"/>
    <property type="match status" value="1"/>
</dbReference>
<evidence type="ECO:0000313" key="4">
    <source>
        <dbReference type="EMBL" id="MDT0642818.1"/>
    </source>
</evidence>
<dbReference type="EMBL" id="JAVRHQ010000008">
    <property type="protein sequence ID" value="MDT0642818.1"/>
    <property type="molecule type" value="Genomic_DNA"/>
</dbReference>
<dbReference type="Gene3D" id="3.40.50.2300">
    <property type="match status" value="1"/>
</dbReference>
<dbReference type="RefSeq" id="WP_311534449.1">
    <property type="nucleotide sequence ID" value="NZ_JAVRHQ010000008.1"/>
</dbReference>
<name>A0ABU3C900_9FLAO</name>
<accession>A0ABU3C900</accession>
<reference evidence="4 5" key="1">
    <citation type="submission" date="2023-09" db="EMBL/GenBank/DDBJ databases">
        <authorList>
            <person name="Rey-Velasco X."/>
        </authorList>
    </citation>
    <scope>NUCLEOTIDE SEQUENCE [LARGE SCALE GENOMIC DNA]</scope>
    <source>
        <strain evidence="4 5">F363</strain>
    </source>
</reference>
<feature type="domain" description="Response regulatory" evidence="3">
    <location>
        <begin position="4"/>
        <end position="124"/>
    </location>
</feature>
<dbReference type="InterPro" id="IPR050595">
    <property type="entry name" value="Bact_response_regulator"/>
</dbReference>
<dbReference type="InterPro" id="IPR001789">
    <property type="entry name" value="Sig_transdc_resp-reg_receiver"/>
</dbReference>
<gene>
    <name evidence="4" type="ORF">RM553_08245</name>
</gene>
<evidence type="ECO:0000256" key="1">
    <source>
        <dbReference type="ARBA" id="ARBA00022553"/>
    </source>
</evidence>
<evidence type="ECO:0000313" key="5">
    <source>
        <dbReference type="Proteomes" id="UP001262889"/>
    </source>
</evidence>
<organism evidence="4 5">
    <name type="scientific">Autumnicola tepida</name>
    <dbReference type="NCBI Taxonomy" id="3075595"/>
    <lineage>
        <taxon>Bacteria</taxon>
        <taxon>Pseudomonadati</taxon>
        <taxon>Bacteroidota</taxon>
        <taxon>Flavobacteriia</taxon>
        <taxon>Flavobacteriales</taxon>
        <taxon>Flavobacteriaceae</taxon>
        <taxon>Autumnicola</taxon>
    </lineage>
</organism>
<evidence type="ECO:0000259" key="3">
    <source>
        <dbReference type="PROSITE" id="PS50110"/>
    </source>
</evidence>
<evidence type="ECO:0000256" key="2">
    <source>
        <dbReference type="PROSITE-ProRule" id="PRU00169"/>
    </source>
</evidence>
<protein>
    <submittedName>
        <fullName evidence="4">Response regulator</fullName>
    </submittedName>
</protein>
<dbReference type="Proteomes" id="UP001262889">
    <property type="component" value="Unassembled WGS sequence"/>
</dbReference>
<keyword evidence="5" id="KW-1185">Reference proteome</keyword>